<protein>
    <recommendedName>
        <fullName evidence="5">Low temperature viability protein</fullName>
    </recommendedName>
</protein>
<name>A0A0C3BQH7_PILCF</name>
<feature type="region of interest" description="Disordered" evidence="2">
    <location>
        <begin position="238"/>
        <end position="299"/>
    </location>
</feature>
<dbReference type="GO" id="GO:0030688">
    <property type="term" value="C:preribosome, small subunit precursor"/>
    <property type="evidence" value="ECO:0007669"/>
    <property type="project" value="TreeGrafter"/>
</dbReference>
<evidence type="ECO:0000256" key="1">
    <source>
        <dbReference type="ARBA" id="ARBA00009078"/>
    </source>
</evidence>
<dbReference type="GO" id="GO:0005634">
    <property type="term" value="C:nucleus"/>
    <property type="evidence" value="ECO:0007669"/>
    <property type="project" value="TreeGrafter"/>
</dbReference>
<dbReference type="HOGENOM" id="CLU_028555_0_0_1"/>
<dbReference type="EMBL" id="KN832976">
    <property type="protein sequence ID" value="KIM88758.1"/>
    <property type="molecule type" value="Genomic_DNA"/>
</dbReference>
<keyword evidence="4" id="KW-1185">Reference proteome</keyword>
<dbReference type="GO" id="GO:0000056">
    <property type="term" value="P:ribosomal small subunit export from nucleus"/>
    <property type="evidence" value="ECO:0007669"/>
    <property type="project" value="TreeGrafter"/>
</dbReference>
<gene>
    <name evidence="3" type="ORF">PILCRDRAFT_813735</name>
</gene>
<dbReference type="PANTHER" id="PTHR21531:SF0">
    <property type="entry name" value="PROTEIN LTV1 HOMOLOG"/>
    <property type="match status" value="1"/>
</dbReference>
<dbReference type="GO" id="GO:0005829">
    <property type="term" value="C:cytosol"/>
    <property type="evidence" value="ECO:0007669"/>
    <property type="project" value="TreeGrafter"/>
</dbReference>
<evidence type="ECO:0000313" key="3">
    <source>
        <dbReference type="EMBL" id="KIM88758.1"/>
    </source>
</evidence>
<dbReference type="Proteomes" id="UP000054166">
    <property type="component" value="Unassembled WGS sequence"/>
</dbReference>
<dbReference type="GO" id="GO:0042274">
    <property type="term" value="P:ribosomal small subunit biogenesis"/>
    <property type="evidence" value="ECO:0007669"/>
    <property type="project" value="InterPro"/>
</dbReference>
<evidence type="ECO:0000313" key="4">
    <source>
        <dbReference type="Proteomes" id="UP000054166"/>
    </source>
</evidence>
<sequence length="548" mass="61909">MPPKSIFRQSGAQHFQLVHRSQRDPLIHDPEASQHVLKAFVPSNIKKGKSRAELETILAPSEVDHDKNARVGEASLYGVYYDDTEYDYMQHLRAVGVQEEGVESVLIEAPSTSKSKGKSKAKASEPISLKDIPAEALPSISELPRNYESQEAIPSSIAGFRPDMDPHLRQTLEALEDDAFVDDDLADDFFEELVKEGERDEDEEFEYEFEENGYIEGEVKEATVTGEEADESWEARFAKFKKEQNAAPPPSDSESDLDGNSEGGDTVGRLPKLPVIGGKRRRKGTSDASGYSMSSSSMFRTEALVTLDERFDHIMEKEYGEDNDEDEDLSGDNSDSAPDLITTREDFEEMMDDFLGNYELLGRKMKPVLPGDNGLDKLNTLRRALGQDERVRINEDDGSDEEKIPMAYEEEDKKDRWDCETILTTYSNLENHPRLIRARDNKPVPKITLDPRTGLPTVLDQANAIKPKIQPPIDSISEGEDDNQPVRMTVTRPRDESKEDKKARKQAVKAERQARRVDKKATKEQFSTEIKHQLKGIANKEKTKMRKL</sequence>
<feature type="compositionally biased region" description="Basic and acidic residues" evidence="2">
    <location>
        <begin position="492"/>
        <end position="523"/>
    </location>
</feature>
<reference evidence="3 4" key="1">
    <citation type="submission" date="2014-04" db="EMBL/GenBank/DDBJ databases">
        <authorList>
            <consortium name="DOE Joint Genome Institute"/>
            <person name="Kuo A."/>
            <person name="Tarkka M."/>
            <person name="Buscot F."/>
            <person name="Kohler A."/>
            <person name="Nagy L.G."/>
            <person name="Floudas D."/>
            <person name="Copeland A."/>
            <person name="Barry K.W."/>
            <person name="Cichocki N."/>
            <person name="Veneault-Fourrey C."/>
            <person name="LaButti K."/>
            <person name="Lindquist E.A."/>
            <person name="Lipzen A."/>
            <person name="Lundell T."/>
            <person name="Morin E."/>
            <person name="Murat C."/>
            <person name="Sun H."/>
            <person name="Tunlid A."/>
            <person name="Henrissat B."/>
            <person name="Grigoriev I.V."/>
            <person name="Hibbett D.S."/>
            <person name="Martin F."/>
            <person name="Nordberg H.P."/>
            <person name="Cantor M.N."/>
            <person name="Hua S.X."/>
        </authorList>
    </citation>
    <scope>NUCLEOTIDE SEQUENCE [LARGE SCALE GENOMIC DNA]</scope>
    <source>
        <strain evidence="3 4">F 1598</strain>
    </source>
</reference>
<feature type="region of interest" description="Disordered" evidence="2">
    <location>
        <begin position="314"/>
        <end position="339"/>
    </location>
</feature>
<feature type="region of interest" description="Disordered" evidence="2">
    <location>
        <begin position="470"/>
        <end position="526"/>
    </location>
</feature>
<dbReference type="Pfam" id="PF04180">
    <property type="entry name" value="LTV"/>
    <property type="match status" value="1"/>
</dbReference>
<proteinExistence type="inferred from homology"/>
<comment type="similarity">
    <text evidence="1">Belongs to the LTV1 family.</text>
</comment>
<organism evidence="3 4">
    <name type="scientific">Piloderma croceum (strain F 1598)</name>
    <dbReference type="NCBI Taxonomy" id="765440"/>
    <lineage>
        <taxon>Eukaryota</taxon>
        <taxon>Fungi</taxon>
        <taxon>Dikarya</taxon>
        <taxon>Basidiomycota</taxon>
        <taxon>Agaricomycotina</taxon>
        <taxon>Agaricomycetes</taxon>
        <taxon>Agaricomycetidae</taxon>
        <taxon>Atheliales</taxon>
        <taxon>Atheliaceae</taxon>
        <taxon>Piloderma</taxon>
    </lineage>
</organism>
<evidence type="ECO:0008006" key="5">
    <source>
        <dbReference type="Google" id="ProtNLM"/>
    </source>
</evidence>
<dbReference type="STRING" id="765440.A0A0C3BQH7"/>
<feature type="compositionally biased region" description="Low complexity" evidence="2">
    <location>
        <begin position="286"/>
        <end position="297"/>
    </location>
</feature>
<feature type="compositionally biased region" description="Acidic residues" evidence="2">
    <location>
        <begin position="321"/>
        <end position="330"/>
    </location>
</feature>
<dbReference type="PANTHER" id="PTHR21531">
    <property type="entry name" value="LOW-TEMPERATURE VIABILITY PROTEIN LTV1-RELATED"/>
    <property type="match status" value="1"/>
</dbReference>
<reference evidence="4" key="2">
    <citation type="submission" date="2015-01" db="EMBL/GenBank/DDBJ databases">
        <title>Evolutionary Origins and Diversification of the Mycorrhizal Mutualists.</title>
        <authorList>
            <consortium name="DOE Joint Genome Institute"/>
            <consortium name="Mycorrhizal Genomics Consortium"/>
            <person name="Kohler A."/>
            <person name="Kuo A."/>
            <person name="Nagy L.G."/>
            <person name="Floudas D."/>
            <person name="Copeland A."/>
            <person name="Barry K.W."/>
            <person name="Cichocki N."/>
            <person name="Veneault-Fourrey C."/>
            <person name="LaButti K."/>
            <person name="Lindquist E.A."/>
            <person name="Lipzen A."/>
            <person name="Lundell T."/>
            <person name="Morin E."/>
            <person name="Murat C."/>
            <person name="Riley R."/>
            <person name="Ohm R."/>
            <person name="Sun H."/>
            <person name="Tunlid A."/>
            <person name="Henrissat B."/>
            <person name="Grigoriev I.V."/>
            <person name="Hibbett D.S."/>
            <person name="Martin F."/>
        </authorList>
    </citation>
    <scope>NUCLEOTIDE SEQUENCE [LARGE SCALE GENOMIC DNA]</scope>
    <source>
        <strain evidence="4">F 1598</strain>
    </source>
</reference>
<dbReference type="OrthoDB" id="5852896at2759"/>
<accession>A0A0C3BQH7</accession>
<evidence type="ECO:0000256" key="2">
    <source>
        <dbReference type="SAM" id="MobiDB-lite"/>
    </source>
</evidence>
<dbReference type="AlphaFoldDB" id="A0A0C3BQH7"/>
<dbReference type="InterPro" id="IPR007307">
    <property type="entry name" value="Ltv1"/>
</dbReference>
<dbReference type="InParanoid" id="A0A0C3BQH7"/>
<dbReference type="FunCoup" id="A0A0C3BQH7">
    <property type="interactions" value="330"/>
</dbReference>